<dbReference type="InParanoid" id="A0A0D0D6N0"/>
<evidence type="ECO:0000313" key="1">
    <source>
        <dbReference type="EMBL" id="KIK75824.1"/>
    </source>
</evidence>
<gene>
    <name evidence="1" type="ORF">PAXRUDRAFT_18650</name>
</gene>
<name>A0A0D0D6N0_9AGAM</name>
<protein>
    <submittedName>
        <fullName evidence="1">Uncharacterized protein</fullName>
    </submittedName>
</protein>
<evidence type="ECO:0000313" key="2">
    <source>
        <dbReference type="Proteomes" id="UP000054538"/>
    </source>
</evidence>
<reference evidence="2" key="2">
    <citation type="submission" date="2015-01" db="EMBL/GenBank/DDBJ databases">
        <title>Evolutionary Origins and Diversification of the Mycorrhizal Mutualists.</title>
        <authorList>
            <consortium name="DOE Joint Genome Institute"/>
            <consortium name="Mycorrhizal Genomics Consortium"/>
            <person name="Kohler A."/>
            <person name="Kuo A."/>
            <person name="Nagy L.G."/>
            <person name="Floudas D."/>
            <person name="Copeland A."/>
            <person name="Barry K.W."/>
            <person name="Cichocki N."/>
            <person name="Veneault-Fourrey C."/>
            <person name="LaButti K."/>
            <person name="Lindquist E.A."/>
            <person name="Lipzen A."/>
            <person name="Lundell T."/>
            <person name="Morin E."/>
            <person name="Murat C."/>
            <person name="Riley R."/>
            <person name="Ohm R."/>
            <person name="Sun H."/>
            <person name="Tunlid A."/>
            <person name="Henrissat B."/>
            <person name="Grigoriev I.V."/>
            <person name="Hibbett D.S."/>
            <person name="Martin F."/>
        </authorList>
    </citation>
    <scope>NUCLEOTIDE SEQUENCE [LARGE SCALE GENOMIC DNA]</scope>
    <source>
        <strain evidence="2">Ve08.2h10</strain>
    </source>
</reference>
<dbReference type="HOGENOM" id="CLU_2886465_0_0_1"/>
<dbReference type="EMBL" id="KN827836">
    <property type="protein sequence ID" value="KIK75824.1"/>
    <property type="molecule type" value="Genomic_DNA"/>
</dbReference>
<dbReference type="AlphaFoldDB" id="A0A0D0D6N0"/>
<proteinExistence type="predicted"/>
<accession>A0A0D0D6N0</accession>
<organism evidence="1 2">
    <name type="scientific">Paxillus rubicundulus Ve08.2h10</name>
    <dbReference type="NCBI Taxonomy" id="930991"/>
    <lineage>
        <taxon>Eukaryota</taxon>
        <taxon>Fungi</taxon>
        <taxon>Dikarya</taxon>
        <taxon>Basidiomycota</taxon>
        <taxon>Agaricomycotina</taxon>
        <taxon>Agaricomycetes</taxon>
        <taxon>Agaricomycetidae</taxon>
        <taxon>Boletales</taxon>
        <taxon>Paxilineae</taxon>
        <taxon>Paxillaceae</taxon>
        <taxon>Paxillus</taxon>
    </lineage>
</organism>
<sequence length="63" mass="6907">MDSEWALQLRADPPGGGAEVRTPTFLKSGVTNSEVAGKRRYKLRHFGKADEIVHATPLLFLAV</sequence>
<dbReference type="Proteomes" id="UP000054538">
    <property type="component" value="Unassembled WGS sequence"/>
</dbReference>
<keyword evidence="2" id="KW-1185">Reference proteome</keyword>
<reference evidence="1 2" key="1">
    <citation type="submission" date="2014-04" db="EMBL/GenBank/DDBJ databases">
        <authorList>
            <consortium name="DOE Joint Genome Institute"/>
            <person name="Kuo A."/>
            <person name="Kohler A."/>
            <person name="Jargeat P."/>
            <person name="Nagy L.G."/>
            <person name="Floudas D."/>
            <person name="Copeland A."/>
            <person name="Barry K.W."/>
            <person name="Cichocki N."/>
            <person name="Veneault-Fourrey C."/>
            <person name="LaButti K."/>
            <person name="Lindquist E.A."/>
            <person name="Lipzen A."/>
            <person name="Lundell T."/>
            <person name="Morin E."/>
            <person name="Murat C."/>
            <person name="Sun H."/>
            <person name="Tunlid A."/>
            <person name="Henrissat B."/>
            <person name="Grigoriev I.V."/>
            <person name="Hibbett D.S."/>
            <person name="Martin F."/>
            <person name="Nordberg H.P."/>
            <person name="Cantor M.N."/>
            <person name="Hua S.X."/>
        </authorList>
    </citation>
    <scope>NUCLEOTIDE SEQUENCE [LARGE SCALE GENOMIC DNA]</scope>
    <source>
        <strain evidence="1 2">Ve08.2h10</strain>
    </source>
</reference>